<comment type="caution">
    <text evidence="3">The sequence shown here is derived from an EMBL/GenBank/DDBJ whole genome shotgun (WGS) entry which is preliminary data.</text>
</comment>
<evidence type="ECO:0000313" key="3">
    <source>
        <dbReference type="EMBL" id="CAF0781944.1"/>
    </source>
</evidence>
<feature type="compositionally biased region" description="Polar residues" evidence="1">
    <location>
        <begin position="886"/>
        <end position="895"/>
    </location>
</feature>
<dbReference type="InterPro" id="IPR029307">
    <property type="entry name" value="INT_SG_DDX_CT_C"/>
</dbReference>
<gene>
    <name evidence="3" type="ORF">OXX778_LOCUS5512</name>
</gene>
<dbReference type="InterPro" id="IPR002035">
    <property type="entry name" value="VWF_A"/>
</dbReference>
<feature type="domain" description="VWFA" evidence="2">
    <location>
        <begin position="3"/>
        <end position="132"/>
    </location>
</feature>
<dbReference type="FunFam" id="3.40.50.410:FF:000010">
    <property type="entry name" value="Integrator complex subunit 6 like"/>
    <property type="match status" value="1"/>
</dbReference>
<dbReference type="Proteomes" id="UP000663879">
    <property type="component" value="Unassembled WGS sequence"/>
</dbReference>
<reference evidence="3" key="1">
    <citation type="submission" date="2021-02" db="EMBL/GenBank/DDBJ databases">
        <authorList>
            <person name="Nowell W R."/>
        </authorList>
    </citation>
    <scope>NUCLEOTIDE SEQUENCE</scope>
    <source>
        <strain evidence="3">Ploen Becks lab</strain>
    </source>
</reference>
<dbReference type="GO" id="GO:0032039">
    <property type="term" value="C:integrator complex"/>
    <property type="evidence" value="ECO:0007669"/>
    <property type="project" value="TreeGrafter"/>
</dbReference>
<accession>A0A813RG11</accession>
<feature type="region of interest" description="Disordered" evidence="1">
    <location>
        <begin position="886"/>
        <end position="910"/>
    </location>
</feature>
<dbReference type="PROSITE" id="PS50234">
    <property type="entry name" value="VWFA"/>
    <property type="match status" value="1"/>
</dbReference>
<dbReference type="OrthoDB" id="9449012at2759"/>
<name>A0A813RG11_9BILA</name>
<protein>
    <recommendedName>
        <fullName evidence="2">VWFA domain-containing protein</fullName>
    </recommendedName>
</protein>
<sequence length="910" mass="104207">MPVIMFVIDNSASMNQTTYLGTTYLDLAKGAIENFIKVRSRDQINSRNDRYMLLTLDEPPTNIKVGWKENMTIFTNELKHLKAVGLTNINPVLKQAFDLLNINRLSSGMDTFGMGRCPFYLEPSLIILITDGSCLMSSSSTYEDLNLPLTNSPLGSELIIEPFRWDQRFFLISLNMCSVPNQEATQNTFIPYATYSPINSMCEVTGGRSYSITTQRMLNQCLESLVAKIQGGVVINLEKYGNDPPNLKQEEMSSQLVSDRLWEKCRKMIFIPRNPQSKGYIIGHWPIPEDYWLGLNSANLPKRSSHPLVKFKCDPADPIVIDEIPFDRYELEPSPLTQFILERRQPNVAWQVFVPNSGSKPNDLGHPFGYIKASSNLMSVNLFVMPYNYPVLAQLMNELFQTLKLKPTKMWTDKFEYYLKNIPPYYYGPLRRVLSKKGLQHLIPENLENCLSIQVQSYLKKVKTQAKIAFDQVCAHPQIQIDALSLLSNNPNSILYKRQQTESYQDSKDFTNWLQTHLEPGKAENIRQQFNDFNNFMLQVREKRKLKPGLFKEPGEIPRDKLIDTLQKMRNNFLFKFKLSDEDNLHSVPIQDMGNYHEYLKNQAPPLRDLENQLVRQHMFGNPFKLVSKDQKNMFGADEIDEVFEESAENSGQKIQQAAVKRSSIGGPASKRRGGIKGPLSKRINYLKNLYTQNSSSASSIISESEVEYLDETMSTSSSQMMSESVNSEFNETKISETVSDVANLNDFNDIPLVIDSEMQSLEEEKVNGILNVPSNVRPLSAISIVSTSSNSNEMDNNFIPSSALCDNYLEQSYIQIKILCIEQIKKPGKDHSKLFQLIHESQLTNRIKLFLIRELTYEANRFKRANLIQLLIRYSNLLQQLSMTSQRSSSNQRSHTPKVEVHQQTMIEN</sequence>
<evidence type="ECO:0000256" key="1">
    <source>
        <dbReference type="SAM" id="MobiDB-lite"/>
    </source>
</evidence>
<evidence type="ECO:0000313" key="4">
    <source>
        <dbReference type="Proteomes" id="UP000663879"/>
    </source>
</evidence>
<dbReference type="InterPro" id="IPR036465">
    <property type="entry name" value="vWFA_dom_sf"/>
</dbReference>
<dbReference type="Pfam" id="PF25462">
    <property type="entry name" value="Beta-barrel_INTS6"/>
    <property type="match status" value="1"/>
</dbReference>
<dbReference type="InterPro" id="IPR057413">
    <property type="entry name" value="Beta-barrel_INTS6"/>
</dbReference>
<organism evidence="3 4">
    <name type="scientific">Brachionus calyciflorus</name>
    <dbReference type="NCBI Taxonomy" id="104777"/>
    <lineage>
        <taxon>Eukaryota</taxon>
        <taxon>Metazoa</taxon>
        <taxon>Spiralia</taxon>
        <taxon>Gnathifera</taxon>
        <taxon>Rotifera</taxon>
        <taxon>Eurotatoria</taxon>
        <taxon>Monogononta</taxon>
        <taxon>Pseudotrocha</taxon>
        <taxon>Ploima</taxon>
        <taxon>Brachionidae</taxon>
        <taxon>Brachionus</taxon>
    </lineage>
</organism>
<keyword evidence="4" id="KW-1185">Reference proteome</keyword>
<dbReference type="PANTHER" id="PTHR12957">
    <property type="entry name" value="DEAD/H BOX POLYPEPTIDE 26/DICE1-RELATED"/>
    <property type="match status" value="1"/>
</dbReference>
<proteinExistence type="predicted"/>
<dbReference type="InterPro" id="IPR051113">
    <property type="entry name" value="Integrator_subunit6"/>
</dbReference>
<dbReference type="EMBL" id="CAJNOC010000604">
    <property type="protein sequence ID" value="CAF0781944.1"/>
    <property type="molecule type" value="Genomic_DNA"/>
</dbReference>
<feature type="region of interest" description="Disordered" evidence="1">
    <location>
        <begin position="648"/>
        <end position="677"/>
    </location>
</feature>
<dbReference type="GO" id="GO:0034472">
    <property type="term" value="P:snRNA 3'-end processing"/>
    <property type="evidence" value="ECO:0007669"/>
    <property type="project" value="TreeGrafter"/>
</dbReference>
<dbReference type="AlphaFoldDB" id="A0A813RG11"/>
<dbReference type="Pfam" id="PF15300">
    <property type="entry name" value="INT_SG_DDX_CT_C"/>
    <property type="match status" value="1"/>
</dbReference>
<dbReference type="SUPFAM" id="SSF53300">
    <property type="entry name" value="vWA-like"/>
    <property type="match status" value="1"/>
</dbReference>
<evidence type="ECO:0000259" key="2">
    <source>
        <dbReference type="PROSITE" id="PS50234"/>
    </source>
</evidence>
<dbReference type="Gene3D" id="3.40.50.410">
    <property type="entry name" value="von Willebrand factor, type A domain"/>
    <property type="match status" value="1"/>
</dbReference>
<dbReference type="PANTHER" id="PTHR12957:SF2">
    <property type="entry name" value="INTEGRATOR COMPLEX SUBUNIT 6"/>
    <property type="match status" value="1"/>
</dbReference>
<dbReference type="Pfam" id="PF13519">
    <property type="entry name" value="VWA_2"/>
    <property type="match status" value="1"/>
</dbReference>
<dbReference type="CDD" id="cd00198">
    <property type="entry name" value="vWFA"/>
    <property type="match status" value="1"/>
</dbReference>